<protein>
    <submittedName>
        <fullName evidence="1">Uncharacterized protein</fullName>
    </submittedName>
</protein>
<gene>
    <name evidence="1" type="ORF">SCAR479_03673</name>
</gene>
<dbReference type="Proteomes" id="UP001465668">
    <property type="component" value="Unassembled WGS sequence"/>
</dbReference>
<accession>A0ABR2Y0V9</accession>
<name>A0ABR2Y0V9_9PEZI</name>
<comment type="caution">
    <text evidence="1">The sequence shown here is derived from an EMBL/GenBank/DDBJ whole genome shotgun (WGS) entry which is preliminary data.</text>
</comment>
<evidence type="ECO:0000313" key="2">
    <source>
        <dbReference type="Proteomes" id="UP001465668"/>
    </source>
</evidence>
<dbReference type="EMBL" id="JARVKM010000010">
    <property type="protein sequence ID" value="KAK9779607.1"/>
    <property type="molecule type" value="Genomic_DNA"/>
</dbReference>
<sequence length="138" mass="15630">MSDTDAFELTGTARRSAIVAEIWGSSSRLEAEQNRVAMLDSFFQCYQDEQESEEIDHTEVLGAIRILKRRPETKRVDLQSSDRASAASEETTDVFMLDLAVRSMFLTACTHRTHHGTDSLSIQTVFRPRWKDSESLTA</sequence>
<organism evidence="1 2">
    <name type="scientific">Seiridium cardinale</name>
    <dbReference type="NCBI Taxonomy" id="138064"/>
    <lineage>
        <taxon>Eukaryota</taxon>
        <taxon>Fungi</taxon>
        <taxon>Dikarya</taxon>
        <taxon>Ascomycota</taxon>
        <taxon>Pezizomycotina</taxon>
        <taxon>Sordariomycetes</taxon>
        <taxon>Xylariomycetidae</taxon>
        <taxon>Amphisphaeriales</taxon>
        <taxon>Sporocadaceae</taxon>
        <taxon>Seiridium</taxon>
    </lineage>
</organism>
<proteinExistence type="predicted"/>
<reference evidence="1 2" key="1">
    <citation type="submission" date="2024-02" db="EMBL/GenBank/DDBJ databases">
        <title>First draft genome assembly of two strains of Seiridium cardinale.</title>
        <authorList>
            <person name="Emiliani G."/>
            <person name="Scali E."/>
        </authorList>
    </citation>
    <scope>NUCLEOTIDE SEQUENCE [LARGE SCALE GENOMIC DNA]</scope>
    <source>
        <strain evidence="1 2">BM-138-000479</strain>
    </source>
</reference>
<keyword evidence="2" id="KW-1185">Reference proteome</keyword>
<evidence type="ECO:0000313" key="1">
    <source>
        <dbReference type="EMBL" id="KAK9779607.1"/>
    </source>
</evidence>